<protein>
    <submittedName>
        <fullName evidence="1">Uncharacterized protein</fullName>
    </submittedName>
</protein>
<comment type="caution">
    <text evidence="1">The sequence shown here is derived from an EMBL/GenBank/DDBJ whole genome shotgun (WGS) entry which is preliminary data.</text>
</comment>
<dbReference type="EMBL" id="CM042888">
    <property type="protein sequence ID" value="KAI4325912.1"/>
    <property type="molecule type" value="Genomic_DNA"/>
</dbReference>
<evidence type="ECO:0000313" key="2">
    <source>
        <dbReference type="Proteomes" id="UP001057402"/>
    </source>
</evidence>
<keyword evidence="2" id="KW-1185">Reference proteome</keyword>
<evidence type="ECO:0000313" key="1">
    <source>
        <dbReference type="EMBL" id="KAI4325912.1"/>
    </source>
</evidence>
<dbReference type="Proteomes" id="UP001057402">
    <property type="component" value="Chromosome 9"/>
</dbReference>
<organism evidence="1 2">
    <name type="scientific">Melastoma candidum</name>
    <dbReference type="NCBI Taxonomy" id="119954"/>
    <lineage>
        <taxon>Eukaryota</taxon>
        <taxon>Viridiplantae</taxon>
        <taxon>Streptophyta</taxon>
        <taxon>Embryophyta</taxon>
        <taxon>Tracheophyta</taxon>
        <taxon>Spermatophyta</taxon>
        <taxon>Magnoliopsida</taxon>
        <taxon>eudicotyledons</taxon>
        <taxon>Gunneridae</taxon>
        <taxon>Pentapetalae</taxon>
        <taxon>rosids</taxon>
        <taxon>malvids</taxon>
        <taxon>Myrtales</taxon>
        <taxon>Melastomataceae</taxon>
        <taxon>Melastomatoideae</taxon>
        <taxon>Melastomateae</taxon>
        <taxon>Melastoma</taxon>
    </lineage>
</organism>
<name>A0ACB9MP08_9MYRT</name>
<gene>
    <name evidence="1" type="ORF">MLD38_031275</name>
</gene>
<proteinExistence type="predicted"/>
<reference evidence="2" key="1">
    <citation type="journal article" date="2023" name="Front. Plant Sci.">
        <title>Chromosomal-level genome assembly of Melastoma candidum provides insights into trichome evolution.</title>
        <authorList>
            <person name="Zhong Y."/>
            <person name="Wu W."/>
            <person name="Sun C."/>
            <person name="Zou P."/>
            <person name="Liu Y."/>
            <person name="Dai S."/>
            <person name="Zhou R."/>
        </authorList>
    </citation>
    <scope>NUCLEOTIDE SEQUENCE [LARGE SCALE GENOMIC DNA]</scope>
</reference>
<sequence length="559" mass="62122">MKTTTSNTEMGSNEEDQNFATIPAKLDPTTTTTTPLLSHPYPNPGTGTGTGTGTGYLHITYNQGPRPFQDIPFLFLFLLLVCSTFSFGIFSVFHRNSSYSSLSSFSYSSSSSSCVSSASSSLSLPLSSSFLLPLILVLLLSSFLSLPISFSLLLLLRHYPKHLVYTTLPFLFLLPIFFNLYWFVSCTLSSTCTHAFPLGYRILLLVFFFLIIGLVVWIFIVNWHRVDLTIRIIAVASDALSRNLGLFGVLPFMSLLLLVYYVPIVMFLVYARQNGSIVPKESDGGYTCVWKQDSWVPAYFALALLTMLWSFTVSIEAQLYLISGTIAQWYFSKEEDAPPRRIRSSLRKDHQTPIFKRRNAFGPSSGTICLSGLLNFIVRIVRAVVDSTKSEDAPGFVNVVLRCCVNTFLSIVDFVNKFTIGFAAITGESYCASSRMTYELLRRNLLSAAFVETISTRLLGGIVFVLSAIYAIVVCAILKGASSIGVDSYYLSVLAWAILMLVLGFFVHVLDNVIDTVYVCYAIDRDRGEVCKQDVHEVYVGLPLSRNSRLSLASHDVRV</sequence>
<accession>A0ACB9MP08</accession>